<dbReference type="InterPro" id="IPR049730">
    <property type="entry name" value="SNF2/RAD54-like_C"/>
</dbReference>
<keyword evidence="5" id="KW-0547">Nucleotide-binding</keyword>
<dbReference type="PROSITE" id="PS51192">
    <property type="entry name" value="HELICASE_ATP_BIND_1"/>
    <property type="match status" value="1"/>
</dbReference>
<name>A0A2A4JUH4_HELVI</name>
<evidence type="ECO:0000256" key="6">
    <source>
        <dbReference type="ARBA" id="ARBA00022801"/>
    </source>
</evidence>
<dbReference type="PANTHER" id="PTHR45626:SF50">
    <property type="entry name" value="TRANSCRIPTION TERMINATION FACTOR 2"/>
    <property type="match status" value="1"/>
</dbReference>
<dbReference type="SUPFAM" id="SSF52540">
    <property type="entry name" value="P-loop containing nucleoside triphosphate hydrolases"/>
    <property type="match status" value="2"/>
</dbReference>
<keyword evidence="10" id="KW-0238">DNA-binding</keyword>
<feature type="compositionally biased region" description="Basic and acidic residues" evidence="17">
    <location>
        <begin position="186"/>
        <end position="202"/>
    </location>
</feature>
<feature type="coiled-coil region" evidence="16">
    <location>
        <begin position="455"/>
        <end position="485"/>
    </location>
</feature>
<feature type="compositionally biased region" description="Low complexity" evidence="17">
    <location>
        <begin position="66"/>
        <end position="78"/>
    </location>
</feature>
<dbReference type="PROSITE" id="PS51194">
    <property type="entry name" value="HELICASE_CTER"/>
    <property type="match status" value="1"/>
</dbReference>
<comment type="caution">
    <text evidence="20">The sequence shown here is derived from an EMBL/GenBank/DDBJ whole genome shotgun (WGS) entry which is preliminary data.</text>
</comment>
<evidence type="ECO:0000256" key="16">
    <source>
        <dbReference type="SAM" id="Coils"/>
    </source>
</evidence>
<dbReference type="Pfam" id="PF00271">
    <property type="entry name" value="Helicase_C"/>
    <property type="match status" value="1"/>
</dbReference>
<dbReference type="Gene3D" id="3.40.50.10810">
    <property type="entry name" value="Tandem AAA-ATPase domain"/>
    <property type="match status" value="1"/>
</dbReference>
<dbReference type="GO" id="GO:0005737">
    <property type="term" value="C:cytoplasm"/>
    <property type="evidence" value="ECO:0007669"/>
    <property type="project" value="UniProtKB-ARBA"/>
</dbReference>
<accession>A0A2A4JUH4</accession>
<sequence length="1199" mass="134042">MENSFFEYRNETAADSSDSGSEFIDNSLADESLGLKKKNHTVFVAESEESTTDNESETEKSAPKNVSKSVVRRSSVAHSHVKSSSEDDASNRGSIRRQSESSNKIVLSSSDEEEVSPEIVPKRRPPMRKKSNDGNESIIGHKTKKRMVLIDSDTENSIIIEHDRHKKLLCMKDTPLKIDSGNNRNVNDRSILDEPEADKSVNEMDSDDDKAKPDASARADRTGSLRYDGTDDSEEAIEDGDETEEYGVDEDEMVMSRATRMSIMGIIPKDNESDESDFIQSDDSHRNSHHGSTTSLTDLPEAILHPKTPEKTVEDSDSSKISCSPFSSPLHDITNEPSVRKSLGSKEECIIINDTEKNASNSLKNKVLNKLMANKVKENFIRYDDDVTIIDTKPEIIALSSDDDDDYVPKQEKKSPKRKSLKSKDEEPSLPASQTITKYLAPPSYPNQQVVYVKKQVRESELMKLEALKEDLKNIRYLLEEMDVNTLPDGGSKLIDRLTQLEEQVRRQGDKVANMVVEPENPTAADIARDGFNGKDKKGLSWEELQKASNAVQPRMFGKQAMATHMAERNLILDRLRDLYESLASRPAESQEAPAPRAMRSKLMPHQLHALAWLRWRETQRPRAGILADDMGLGKTITMIALIVSDKEDKIDDDDDDDDDELPKKGKLSRGGTLVVCPASLMQQWGGEVTKHCASHALSVCLHHGAARAQLPHRLATYDLVLTTYNIMQRDNEKNGVLMRISWRRVILDEAHVVRNHKSATCNAVSSLHARRRWCLTGTPVQNKDLDLFALLKFLRCSPFDDLTMWKKWIDNKSLGGQERLNTIMQCLLLRRTKVQLQQKGQLACLPQRTAHLKHVTLTPAEMNVYQKVLVFSKTLFAQFLHQRAEKNADAEGYTAAGKDSAYAKMHKKMIALQGAKPVKSHEILVLLLRLRQVCCHCGLIAAMLDEDSADMPEDPAGQDLLADLNKLSLEDSRPKRKSKNGEIEDEEEEEEEPGPQEGTTAAEAIRSVLSPNNPVFELSRPSSKISAVMDCLNTEVFANKGDKAVVVSQWTSVLRLVEDQLKAAGVRCVTLSGAVPVPARPPLLAKINDPKSDVKVMLLSLCAGGVGLNLCGANHLLLLDPHWNPQLEEQAQDRIYRVGQTKDVNIYRFMCLDTVEQSIRKLQQAKLELAENVLTGAKNTNNSKLTIEDLKMLFNMGQ</sequence>
<feature type="region of interest" description="Disordered" evidence="17">
    <location>
        <begin position="1"/>
        <end position="24"/>
    </location>
</feature>
<dbReference type="GO" id="GO:0016787">
    <property type="term" value="F:hydrolase activity"/>
    <property type="evidence" value="ECO:0007669"/>
    <property type="project" value="UniProtKB-KW"/>
</dbReference>
<feature type="region of interest" description="Disordered" evidence="17">
    <location>
        <begin position="650"/>
        <end position="669"/>
    </location>
</feature>
<dbReference type="GO" id="GO:0005524">
    <property type="term" value="F:ATP binding"/>
    <property type="evidence" value="ECO:0007669"/>
    <property type="project" value="UniProtKB-KW"/>
</dbReference>
<dbReference type="InterPro" id="IPR050628">
    <property type="entry name" value="SNF2_RAD54_helicase_TF"/>
</dbReference>
<feature type="domain" description="Helicase C-terminal" evidence="19">
    <location>
        <begin position="1025"/>
        <end position="1192"/>
    </location>
</feature>
<evidence type="ECO:0000256" key="4">
    <source>
        <dbReference type="ARBA" id="ARBA00022553"/>
    </source>
</evidence>
<comment type="similarity">
    <text evidence="2">Belongs to the SNF2/RAD54 helicase family.</text>
</comment>
<evidence type="ECO:0000256" key="13">
    <source>
        <dbReference type="ARBA" id="ARBA00070113"/>
    </source>
</evidence>
<dbReference type="EMBL" id="NWSH01000636">
    <property type="protein sequence ID" value="PCG75133.1"/>
    <property type="molecule type" value="Genomic_DNA"/>
</dbReference>
<evidence type="ECO:0000259" key="19">
    <source>
        <dbReference type="PROSITE" id="PS51194"/>
    </source>
</evidence>
<evidence type="ECO:0000256" key="11">
    <source>
        <dbReference type="ARBA" id="ARBA00023163"/>
    </source>
</evidence>
<comment type="subcellular location">
    <subcellularLocation>
        <location evidence="1">Nucleus</location>
    </subcellularLocation>
</comment>
<feature type="region of interest" description="Disordered" evidence="17">
    <location>
        <begin position="175"/>
        <end position="253"/>
    </location>
</feature>
<evidence type="ECO:0000256" key="7">
    <source>
        <dbReference type="ARBA" id="ARBA00022806"/>
    </source>
</evidence>
<dbReference type="InterPro" id="IPR014001">
    <property type="entry name" value="Helicase_ATP-bd"/>
</dbReference>
<organism evidence="20">
    <name type="scientific">Heliothis virescens</name>
    <name type="common">Tobacco budworm moth</name>
    <dbReference type="NCBI Taxonomy" id="7102"/>
    <lineage>
        <taxon>Eukaryota</taxon>
        <taxon>Metazoa</taxon>
        <taxon>Ecdysozoa</taxon>
        <taxon>Arthropoda</taxon>
        <taxon>Hexapoda</taxon>
        <taxon>Insecta</taxon>
        <taxon>Pterygota</taxon>
        <taxon>Neoptera</taxon>
        <taxon>Endopterygota</taxon>
        <taxon>Lepidoptera</taxon>
        <taxon>Glossata</taxon>
        <taxon>Ditrysia</taxon>
        <taxon>Noctuoidea</taxon>
        <taxon>Noctuidae</taxon>
        <taxon>Heliothinae</taxon>
        <taxon>Heliothis</taxon>
    </lineage>
</organism>
<evidence type="ECO:0000256" key="17">
    <source>
        <dbReference type="SAM" id="MobiDB-lite"/>
    </source>
</evidence>
<keyword evidence="8" id="KW-0067">ATP-binding</keyword>
<dbReference type="PANTHER" id="PTHR45626">
    <property type="entry name" value="TRANSCRIPTION TERMINATION FACTOR 2-RELATED"/>
    <property type="match status" value="1"/>
</dbReference>
<keyword evidence="12" id="KW-0539">Nucleus</keyword>
<feature type="compositionally biased region" description="Acidic residues" evidence="17">
    <location>
        <begin position="230"/>
        <end position="253"/>
    </location>
</feature>
<keyword evidence="4" id="KW-0597">Phosphoprotein</keyword>
<dbReference type="InterPro" id="IPR001650">
    <property type="entry name" value="Helicase_C-like"/>
</dbReference>
<feature type="compositionally biased region" description="Basic and acidic residues" evidence="17">
    <location>
        <begin position="209"/>
        <end position="223"/>
    </location>
</feature>
<evidence type="ECO:0000256" key="8">
    <source>
        <dbReference type="ARBA" id="ARBA00022840"/>
    </source>
</evidence>
<evidence type="ECO:0000256" key="3">
    <source>
        <dbReference type="ARBA" id="ARBA00022472"/>
    </source>
</evidence>
<dbReference type="GO" id="GO:0003677">
    <property type="term" value="F:DNA binding"/>
    <property type="evidence" value="ECO:0007669"/>
    <property type="project" value="UniProtKB-KW"/>
</dbReference>
<evidence type="ECO:0000256" key="10">
    <source>
        <dbReference type="ARBA" id="ARBA00023125"/>
    </source>
</evidence>
<evidence type="ECO:0000256" key="1">
    <source>
        <dbReference type="ARBA" id="ARBA00004123"/>
    </source>
</evidence>
<keyword evidence="11" id="KW-0804">Transcription</keyword>
<protein>
    <recommendedName>
        <fullName evidence="13">Transcription termination factor 2</fullName>
    </recommendedName>
    <alternativeName>
        <fullName evidence="15">RNA polymerase II termination factor</fullName>
    </alternativeName>
    <alternativeName>
        <fullName evidence="14">Transcription release factor 2</fullName>
    </alternativeName>
</protein>
<dbReference type="GO" id="GO:0004386">
    <property type="term" value="F:helicase activity"/>
    <property type="evidence" value="ECO:0007669"/>
    <property type="project" value="UniProtKB-KW"/>
</dbReference>
<evidence type="ECO:0000256" key="12">
    <source>
        <dbReference type="ARBA" id="ARBA00023242"/>
    </source>
</evidence>
<gene>
    <name evidence="20" type="ORF">B5V51_12209</name>
</gene>
<evidence type="ECO:0000256" key="2">
    <source>
        <dbReference type="ARBA" id="ARBA00007025"/>
    </source>
</evidence>
<dbReference type="GO" id="GO:0006353">
    <property type="term" value="P:DNA-templated transcription termination"/>
    <property type="evidence" value="ECO:0007669"/>
    <property type="project" value="UniProtKB-KW"/>
</dbReference>
<evidence type="ECO:0000313" key="20">
    <source>
        <dbReference type="EMBL" id="PCG75133.1"/>
    </source>
</evidence>
<dbReference type="Pfam" id="PF00176">
    <property type="entry name" value="SNF2-rel_dom"/>
    <property type="match status" value="1"/>
</dbReference>
<proteinExistence type="inferred from homology"/>
<evidence type="ECO:0000256" key="9">
    <source>
        <dbReference type="ARBA" id="ARBA00023015"/>
    </source>
</evidence>
<dbReference type="GO" id="GO:0005634">
    <property type="term" value="C:nucleus"/>
    <property type="evidence" value="ECO:0007669"/>
    <property type="project" value="UniProtKB-SubCell"/>
</dbReference>
<feature type="compositionally biased region" description="Basic and acidic residues" evidence="17">
    <location>
        <begin position="307"/>
        <end position="318"/>
    </location>
</feature>
<feature type="region of interest" description="Disordered" evidence="17">
    <location>
        <begin position="267"/>
        <end position="337"/>
    </location>
</feature>
<dbReference type="SMART" id="SM00490">
    <property type="entry name" value="HELICc"/>
    <property type="match status" value="1"/>
</dbReference>
<evidence type="ECO:0000256" key="14">
    <source>
        <dbReference type="ARBA" id="ARBA00079067"/>
    </source>
</evidence>
<evidence type="ECO:0000256" key="5">
    <source>
        <dbReference type="ARBA" id="ARBA00022741"/>
    </source>
</evidence>
<dbReference type="STRING" id="7102.A0A2A4JUH4"/>
<feature type="domain" description="Helicase ATP-binding" evidence="18">
    <location>
        <begin position="616"/>
        <end position="798"/>
    </location>
</feature>
<reference evidence="20" key="1">
    <citation type="submission" date="2017-09" db="EMBL/GenBank/DDBJ databases">
        <title>Contemporary evolution of a Lepidopteran species, Heliothis virescens, in response to modern agricultural practices.</title>
        <authorList>
            <person name="Fritz M.L."/>
            <person name="Deyonke A.M."/>
            <person name="Papanicolaou A."/>
            <person name="Micinski S."/>
            <person name="Westbrook J."/>
            <person name="Gould F."/>
        </authorList>
    </citation>
    <scope>NUCLEOTIDE SEQUENCE [LARGE SCALE GENOMIC DNA]</scope>
    <source>
        <strain evidence="20">HvINT-</strain>
        <tissue evidence="20">Whole body</tissue>
    </source>
</reference>
<dbReference type="InterPro" id="IPR027417">
    <property type="entry name" value="P-loop_NTPase"/>
</dbReference>
<dbReference type="GO" id="GO:0006281">
    <property type="term" value="P:DNA repair"/>
    <property type="evidence" value="ECO:0007669"/>
    <property type="project" value="TreeGrafter"/>
</dbReference>
<feature type="compositionally biased region" description="Acidic residues" evidence="17">
    <location>
        <begin position="984"/>
        <end position="995"/>
    </location>
</feature>
<dbReference type="SMART" id="SM00487">
    <property type="entry name" value="DEXDc"/>
    <property type="match status" value="1"/>
</dbReference>
<evidence type="ECO:0000259" key="18">
    <source>
        <dbReference type="PROSITE" id="PS51192"/>
    </source>
</evidence>
<dbReference type="InterPro" id="IPR000330">
    <property type="entry name" value="SNF2_N"/>
</dbReference>
<feature type="compositionally biased region" description="Low complexity" evidence="17">
    <location>
        <begin position="319"/>
        <end position="328"/>
    </location>
</feature>
<dbReference type="Gene3D" id="3.40.50.300">
    <property type="entry name" value="P-loop containing nucleotide triphosphate hydrolases"/>
    <property type="match status" value="1"/>
</dbReference>
<dbReference type="CDD" id="cd18793">
    <property type="entry name" value="SF2_C_SNF"/>
    <property type="match status" value="1"/>
</dbReference>
<dbReference type="FunFam" id="3.40.50.10810:FF:000043">
    <property type="entry name" value="Transcription termination factor 2"/>
    <property type="match status" value="1"/>
</dbReference>
<keyword evidence="9" id="KW-0805">Transcription regulation</keyword>
<feature type="compositionally biased region" description="Polar residues" evidence="17">
    <location>
        <begin position="100"/>
        <end position="109"/>
    </location>
</feature>
<feature type="compositionally biased region" description="Acidic residues" evidence="17">
    <location>
        <begin position="46"/>
        <end position="56"/>
    </location>
</feature>
<dbReference type="GO" id="GO:0008094">
    <property type="term" value="F:ATP-dependent activity, acting on DNA"/>
    <property type="evidence" value="ECO:0007669"/>
    <property type="project" value="UniProtKB-ARBA"/>
</dbReference>
<dbReference type="AlphaFoldDB" id="A0A2A4JUH4"/>
<keyword evidence="3" id="KW-0806">Transcription termination</keyword>
<feature type="region of interest" description="Disordered" evidence="17">
    <location>
        <begin position="45"/>
        <end position="144"/>
    </location>
</feature>
<feature type="region of interest" description="Disordered" evidence="17">
    <location>
        <begin position="400"/>
        <end position="441"/>
    </location>
</feature>
<keyword evidence="6" id="KW-0378">Hydrolase</keyword>
<dbReference type="InterPro" id="IPR038718">
    <property type="entry name" value="SNF2-like_sf"/>
</dbReference>
<evidence type="ECO:0000256" key="15">
    <source>
        <dbReference type="ARBA" id="ARBA00082628"/>
    </source>
</evidence>
<feature type="region of interest" description="Disordered" evidence="17">
    <location>
        <begin position="972"/>
        <end position="1000"/>
    </location>
</feature>
<keyword evidence="16" id="KW-0175">Coiled coil</keyword>
<feature type="compositionally biased region" description="Acidic residues" evidence="17">
    <location>
        <begin position="651"/>
        <end position="661"/>
    </location>
</feature>
<keyword evidence="7" id="KW-0347">Helicase</keyword>